<evidence type="ECO:0000313" key="4">
    <source>
        <dbReference type="Proteomes" id="UP001610446"/>
    </source>
</evidence>
<proteinExistence type="predicted"/>
<reference evidence="3 4" key="1">
    <citation type="submission" date="2024-07" db="EMBL/GenBank/DDBJ databases">
        <title>Section-level genome sequencing and comparative genomics of Aspergillus sections Usti and Cavernicolus.</title>
        <authorList>
            <consortium name="Lawrence Berkeley National Laboratory"/>
            <person name="Nybo J.L."/>
            <person name="Vesth T.C."/>
            <person name="Theobald S."/>
            <person name="Frisvad J.C."/>
            <person name="Larsen T.O."/>
            <person name="Kjaerboelling I."/>
            <person name="Rothschild-Mancinelli K."/>
            <person name="Lyhne E.K."/>
            <person name="Kogle M.E."/>
            <person name="Barry K."/>
            <person name="Clum A."/>
            <person name="Na H."/>
            <person name="Ledsgaard L."/>
            <person name="Lin J."/>
            <person name="Lipzen A."/>
            <person name="Kuo A."/>
            <person name="Riley R."/>
            <person name="Mondo S."/>
            <person name="Labutti K."/>
            <person name="Haridas S."/>
            <person name="Pangalinan J."/>
            <person name="Salamov A.A."/>
            <person name="Simmons B.A."/>
            <person name="Magnuson J.K."/>
            <person name="Chen J."/>
            <person name="Drula E."/>
            <person name="Henrissat B."/>
            <person name="Wiebenga A."/>
            <person name="Lubbers R.J."/>
            <person name="Gomes A.C."/>
            <person name="Makela M.R."/>
            <person name="Stajich J."/>
            <person name="Grigoriev I.V."/>
            <person name="Mortensen U.H."/>
            <person name="De Vries R.P."/>
            <person name="Baker S.E."/>
            <person name="Andersen M.R."/>
        </authorList>
    </citation>
    <scope>NUCLEOTIDE SEQUENCE [LARGE SCALE GENOMIC DNA]</scope>
    <source>
        <strain evidence="3 4">CBS 123904</strain>
    </source>
</reference>
<feature type="region of interest" description="Disordered" evidence="2">
    <location>
        <begin position="1"/>
        <end position="40"/>
    </location>
</feature>
<organism evidence="3 4">
    <name type="scientific">Aspergillus pseudoustus</name>
    <dbReference type="NCBI Taxonomy" id="1810923"/>
    <lineage>
        <taxon>Eukaryota</taxon>
        <taxon>Fungi</taxon>
        <taxon>Dikarya</taxon>
        <taxon>Ascomycota</taxon>
        <taxon>Pezizomycotina</taxon>
        <taxon>Eurotiomycetes</taxon>
        <taxon>Eurotiomycetidae</taxon>
        <taxon>Eurotiales</taxon>
        <taxon>Aspergillaceae</taxon>
        <taxon>Aspergillus</taxon>
        <taxon>Aspergillus subgen. Nidulantes</taxon>
    </lineage>
</organism>
<evidence type="ECO:0000313" key="3">
    <source>
        <dbReference type="EMBL" id="KAL2832321.1"/>
    </source>
</evidence>
<sequence>MSEPSSPEISPTVSSNVTEEALSQTTRRRDTSPSTFTLAPKHESTRDIGLFVGIGHDQDSHGRDWTLLFMYPGYTRCDYYRSTLIPEPPFEPGRSEITDEYPYARQRLENMSADVVDLMQHFQGWAPVGTIGEEHWERFWAAWVATKPGPSQWFIGRFLSELAGEALIERREAEEIFECAVYSEAEVALWGGEGEFVADVEWIEEMERDQDERLIDEMNEAIEREGRERRDREREAALMVEA</sequence>
<gene>
    <name evidence="3" type="ORF">BJY01DRAFT_253886</name>
</gene>
<keyword evidence="1" id="KW-0175">Coiled coil</keyword>
<evidence type="ECO:0000256" key="2">
    <source>
        <dbReference type="SAM" id="MobiDB-lite"/>
    </source>
</evidence>
<accession>A0ABR4IX33</accession>
<feature type="compositionally biased region" description="Polar residues" evidence="2">
    <location>
        <begin position="1"/>
        <end position="25"/>
    </location>
</feature>
<comment type="caution">
    <text evidence="3">The sequence shown here is derived from an EMBL/GenBank/DDBJ whole genome shotgun (WGS) entry which is preliminary data.</text>
</comment>
<protein>
    <submittedName>
        <fullName evidence="3">Uncharacterized protein</fullName>
    </submittedName>
</protein>
<feature type="coiled-coil region" evidence="1">
    <location>
        <begin position="208"/>
        <end position="235"/>
    </location>
</feature>
<evidence type="ECO:0000256" key="1">
    <source>
        <dbReference type="SAM" id="Coils"/>
    </source>
</evidence>
<keyword evidence="4" id="KW-1185">Reference proteome</keyword>
<dbReference type="Proteomes" id="UP001610446">
    <property type="component" value="Unassembled WGS sequence"/>
</dbReference>
<dbReference type="EMBL" id="JBFXLU010000262">
    <property type="protein sequence ID" value="KAL2832321.1"/>
    <property type="molecule type" value="Genomic_DNA"/>
</dbReference>
<name>A0ABR4IX33_9EURO</name>